<protein>
    <submittedName>
        <fullName evidence="1">Uncharacterized protein</fullName>
    </submittedName>
</protein>
<evidence type="ECO:0000313" key="1">
    <source>
        <dbReference type="EMBL" id="GBE89904.1"/>
    </source>
</evidence>
<dbReference type="GeneID" id="38786821"/>
<dbReference type="RefSeq" id="XP_027620817.1">
    <property type="nucleotide sequence ID" value="XM_027765016.1"/>
</dbReference>
<reference evidence="1 2" key="1">
    <citation type="journal article" date="2018" name="Sci. Rep.">
        <title>Genome sequence of the cauliflower mushroom Sparassis crispa (Hanabiratake) and its association with beneficial usage.</title>
        <authorList>
            <person name="Kiyama R."/>
            <person name="Furutani Y."/>
            <person name="Kawaguchi K."/>
            <person name="Nakanishi T."/>
        </authorList>
    </citation>
    <scope>NUCLEOTIDE SEQUENCE [LARGE SCALE GENOMIC DNA]</scope>
</reference>
<gene>
    <name evidence="1" type="ORF">SCP_1702300</name>
</gene>
<sequence length="73" mass="7855">MAPNRLIEDLSARHNLPAMASDAEPPDTLDITMGELDEEDNLLASPLCFSDTHRAPPHYPVPGSSICAIQLAT</sequence>
<keyword evidence="2" id="KW-1185">Reference proteome</keyword>
<dbReference type="EMBL" id="BFAD01000017">
    <property type="protein sequence ID" value="GBE89904.1"/>
    <property type="molecule type" value="Genomic_DNA"/>
</dbReference>
<name>A0A401H662_9APHY</name>
<dbReference type="AlphaFoldDB" id="A0A401H662"/>
<dbReference type="Proteomes" id="UP000287166">
    <property type="component" value="Unassembled WGS sequence"/>
</dbReference>
<comment type="caution">
    <text evidence="1">The sequence shown here is derived from an EMBL/GenBank/DDBJ whole genome shotgun (WGS) entry which is preliminary data.</text>
</comment>
<proteinExistence type="predicted"/>
<dbReference type="InParanoid" id="A0A401H662"/>
<accession>A0A401H662</accession>
<evidence type="ECO:0000313" key="2">
    <source>
        <dbReference type="Proteomes" id="UP000287166"/>
    </source>
</evidence>
<organism evidence="1 2">
    <name type="scientific">Sparassis crispa</name>
    <dbReference type="NCBI Taxonomy" id="139825"/>
    <lineage>
        <taxon>Eukaryota</taxon>
        <taxon>Fungi</taxon>
        <taxon>Dikarya</taxon>
        <taxon>Basidiomycota</taxon>
        <taxon>Agaricomycotina</taxon>
        <taxon>Agaricomycetes</taxon>
        <taxon>Polyporales</taxon>
        <taxon>Sparassidaceae</taxon>
        <taxon>Sparassis</taxon>
    </lineage>
</organism>